<dbReference type="SUPFAM" id="SSF53901">
    <property type="entry name" value="Thiolase-like"/>
    <property type="match status" value="2"/>
</dbReference>
<dbReference type="InterPro" id="IPR020616">
    <property type="entry name" value="Thiolase_N"/>
</dbReference>
<dbReference type="GO" id="GO:0003985">
    <property type="term" value="F:acetyl-CoA C-acetyltransferase activity"/>
    <property type="evidence" value="ECO:0007669"/>
    <property type="project" value="UniProtKB-EC"/>
</dbReference>
<protein>
    <recommendedName>
        <fullName evidence="2">acetyl-CoA C-acetyltransferase</fullName>
        <ecNumber evidence="2">2.3.1.9</ecNumber>
    </recommendedName>
    <alternativeName>
        <fullName evidence="5">Acetoacetyl-CoA thiolase</fullName>
    </alternativeName>
</protein>
<feature type="active site" description="Proton acceptor" evidence="6">
    <location>
        <position position="368"/>
    </location>
</feature>
<keyword evidence="4 7" id="KW-0012">Acyltransferase</keyword>
<evidence type="ECO:0000256" key="6">
    <source>
        <dbReference type="PIRSR" id="PIRSR000429-1"/>
    </source>
</evidence>
<dbReference type="InterPro" id="IPR020613">
    <property type="entry name" value="Thiolase_CS"/>
</dbReference>
<reference evidence="11" key="1">
    <citation type="submission" date="2016-10" db="EMBL/GenBank/DDBJ databases">
        <authorList>
            <person name="Varghese N."/>
            <person name="Submissions S."/>
        </authorList>
    </citation>
    <scope>NUCLEOTIDE SEQUENCE [LARGE SCALE GENOMIC DNA]</scope>
    <source>
        <strain evidence="11">DSM 22530</strain>
    </source>
</reference>
<keyword evidence="3 7" id="KW-0808">Transferase</keyword>
<dbReference type="CDD" id="cd00751">
    <property type="entry name" value="thiolase"/>
    <property type="match status" value="1"/>
</dbReference>
<evidence type="ECO:0000256" key="3">
    <source>
        <dbReference type="ARBA" id="ARBA00022679"/>
    </source>
</evidence>
<evidence type="ECO:0000256" key="5">
    <source>
        <dbReference type="ARBA" id="ARBA00030755"/>
    </source>
</evidence>
<dbReference type="InterPro" id="IPR020610">
    <property type="entry name" value="Thiolase_AS"/>
</dbReference>
<dbReference type="PANTHER" id="PTHR18919:SF107">
    <property type="entry name" value="ACETYL-COA ACETYLTRANSFERASE, CYTOSOLIC"/>
    <property type="match status" value="1"/>
</dbReference>
<evidence type="ECO:0000256" key="7">
    <source>
        <dbReference type="RuleBase" id="RU003557"/>
    </source>
</evidence>
<dbReference type="PROSITE" id="PS00737">
    <property type="entry name" value="THIOLASE_2"/>
    <property type="match status" value="1"/>
</dbReference>
<evidence type="ECO:0000256" key="2">
    <source>
        <dbReference type="ARBA" id="ARBA00012705"/>
    </source>
</evidence>
<dbReference type="InterPro" id="IPR002155">
    <property type="entry name" value="Thiolase"/>
</dbReference>
<evidence type="ECO:0000313" key="10">
    <source>
        <dbReference type="EMBL" id="SFD41671.1"/>
    </source>
</evidence>
<dbReference type="Gene3D" id="3.40.47.10">
    <property type="match status" value="1"/>
</dbReference>
<dbReference type="NCBIfam" id="TIGR01930">
    <property type="entry name" value="AcCoA-C-Actrans"/>
    <property type="match status" value="1"/>
</dbReference>
<sequence>MKTVLLDGIRTPFGKWKGALSKLSAVDLGASAVTALLQRCPEVRKADGAILAQVIQAGTGQNPARQVAYHAGIDPSTPAITLNNVCLGGLATIADASRRVQLNEGNLFLVGGFDSMTNAPHTANVRMQSGVGDTQLKDTLQNDGLWCALTDQSMGVLTDHYNAIYDISRKEQDEYAARSQQRAADAQAGGRLSDEITAITDFLESDEGIRVNTTVDKLSNLSPAFSSEGTITAGNASQMTDGASVGIVTSEEQAQNLNQTPLAAVIDWQETAGPDASLQTKPAKAINSLLERQRLSVDDIDLFEINEAFSSVVIASCRELGIGYDRVNVNGGAIAIGHPLGGTGFRLVLTLAHELKRRGGGKGIAALCGGGGQGFAILIEVPATKGESV</sequence>
<dbReference type="PANTHER" id="PTHR18919">
    <property type="entry name" value="ACETYL-COA C-ACYLTRANSFERASE"/>
    <property type="match status" value="1"/>
</dbReference>
<evidence type="ECO:0000259" key="8">
    <source>
        <dbReference type="Pfam" id="PF00108"/>
    </source>
</evidence>
<feature type="domain" description="Thiolase N-terminal" evidence="8">
    <location>
        <begin position="4"/>
        <end position="252"/>
    </location>
</feature>
<dbReference type="AlphaFoldDB" id="A0A1I1S588"/>
<dbReference type="InterPro" id="IPR016039">
    <property type="entry name" value="Thiolase-like"/>
</dbReference>
<organism evidence="10 11">
    <name type="scientific">Lentibacillus persicus</name>
    <dbReference type="NCBI Taxonomy" id="640948"/>
    <lineage>
        <taxon>Bacteria</taxon>
        <taxon>Bacillati</taxon>
        <taxon>Bacillota</taxon>
        <taxon>Bacilli</taxon>
        <taxon>Bacillales</taxon>
        <taxon>Bacillaceae</taxon>
        <taxon>Lentibacillus</taxon>
    </lineage>
</organism>
<dbReference type="Pfam" id="PF02803">
    <property type="entry name" value="Thiolase_C"/>
    <property type="match status" value="1"/>
</dbReference>
<accession>A0A1I1S588</accession>
<dbReference type="OrthoDB" id="9764892at2"/>
<dbReference type="PROSITE" id="PS00099">
    <property type="entry name" value="THIOLASE_3"/>
    <property type="match status" value="1"/>
</dbReference>
<dbReference type="PIRSF" id="PIRSF000429">
    <property type="entry name" value="Ac-CoA_Ac_transf"/>
    <property type="match status" value="1"/>
</dbReference>
<evidence type="ECO:0000256" key="1">
    <source>
        <dbReference type="ARBA" id="ARBA00010982"/>
    </source>
</evidence>
<dbReference type="InterPro" id="IPR020617">
    <property type="entry name" value="Thiolase_C"/>
</dbReference>
<proteinExistence type="inferred from homology"/>
<dbReference type="EMBL" id="FOMR01000001">
    <property type="protein sequence ID" value="SFD41671.1"/>
    <property type="molecule type" value="Genomic_DNA"/>
</dbReference>
<evidence type="ECO:0000256" key="4">
    <source>
        <dbReference type="ARBA" id="ARBA00023315"/>
    </source>
</evidence>
<evidence type="ECO:0000313" key="11">
    <source>
        <dbReference type="Proteomes" id="UP000199474"/>
    </source>
</evidence>
<dbReference type="RefSeq" id="WP_090080180.1">
    <property type="nucleotide sequence ID" value="NZ_FOMR01000001.1"/>
</dbReference>
<name>A0A1I1S588_9BACI</name>
<feature type="domain" description="Thiolase C-terminal" evidence="9">
    <location>
        <begin position="260"/>
        <end position="380"/>
    </location>
</feature>
<dbReference type="EC" id="2.3.1.9" evidence="2"/>
<evidence type="ECO:0000259" key="9">
    <source>
        <dbReference type="Pfam" id="PF02803"/>
    </source>
</evidence>
<dbReference type="STRING" id="640948.SAMN05216238_101244"/>
<keyword evidence="11" id="KW-1185">Reference proteome</keyword>
<gene>
    <name evidence="10" type="ORF">SAMN05216238_101244</name>
</gene>
<dbReference type="Pfam" id="PF00108">
    <property type="entry name" value="Thiolase_N"/>
    <property type="match status" value="1"/>
</dbReference>
<comment type="similarity">
    <text evidence="1 7">Belongs to the thiolase-like superfamily. Thiolase family.</text>
</comment>
<dbReference type="Proteomes" id="UP000199474">
    <property type="component" value="Unassembled WGS sequence"/>
</dbReference>
<feature type="active site" description="Proton acceptor" evidence="6">
    <location>
        <position position="338"/>
    </location>
</feature>
<feature type="active site" description="Acyl-thioester intermediate" evidence="6">
    <location>
        <position position="86"/>
    </location>
</feature>